<dbReference type="InterPro" id="IPR036390">
    <property type="entry name" value="WH_DNA-bd_sf"/>
</dbReference>
<protein>
    <submittedName>
        <fullName evidence="2">Vacuolar sorting protein SNF8</fullName>
    </submittedName>
</protein>
<dbReference type="PANTHER" id="PTHR12806">
    <property type="entry name" value="EAP30 SUBUNIT OF ELL COMPLEX"/>
    <property type="match status" value="1"/>
</dbReference>
<dbReference type="InterPro" id="IPR016689">
    <property type="entry name" value="ESCRT-2_cplx_Snf8"/>
</dbReference>
<dbReference type="STRING" id="2769.R7Q541"/>
<dbReference type="InterPro" id="IPR036388">
    <property type="entry name" value="WH-like_DNA-bd_sf"/>
</dbReference>
<name>R7Q541_CHOCR</name>
<dbReference type="RefSeq" id="XP_005712942.1">
    <property type="nucleotide sequence ID" value="XM_005712885.1"/>
</dbReference>
<comment type="similarity">
    <text evidence="1">Belongs to the SNF8 family.</text>
</comment>
<reference evidence="3" key="1">
    <citation type="journal article" date="2013" name="Proc. Natl. Acad. Sci. U.S.A.">
        <title>Genome structure and metabolic features in the red seaweed Chondrus crispus shed light on evolution of the Archaeplastida.</title>
        <authorList>
            <person name="Collen J."/>
            <person name="Porcel B."/>
            <person name="Carre W."/>
            <person name="Ball S.G."/>
            <person name="Chaparro C."/>
            <person name="Tonon T."/>
            <person name="Barbeyron T."/>
            <person name="Michel G."/>
            <person name="Noel B."/>
            <person name="Valentin K."/>
            <person name="Elias M."/>
            <person name="Artiguenave F."/>
            <person name="Arun A."/>
            <person name="Aury J.M."/>
            <person name="Barbosa-Neto J.F."/>
            <person name="Bothwell J.H."/>
            <person name="Bouget F.Y."/>
            <person name="Brillet L."/>
            <person name="Cabello-Hurtado F."/>
            <person name="Capella-Gutierrez S."/>
            <person name="Charrier B."/>
            <person name="Cladiere L."/>
            <person name="Cock J.M."/>
            <person name="Coelho S.M."/>
            <person name="Colleoni C."/>
            <person name="Czjzek M."/>
            <person name="Da Silva C."/>
            <person name="Delage L."/>
            <person name="Denoeud F."/>
            <person name="Deschamps P."/>
            <person name="Dittami S.M."/>
            <person name="Gabaldon T."/>
            <person name="Gachon C.M."/>
            <person name="Groisillier A."/>
            <person name="Herve C."/>
            <person name="Jabbari K."/>
            <person name="Katinka M."/>
            <person name="Kloareg B."/>
            <person name="Kowalczyk N."/>
            <person name="Labadie K."/>
            <person name="Leblanc C."/>
            <person name="Lopez P.J."/>
            <person name="McLachlan D.H."/>
            <person name="Meslet-Cladiere L."/>
            <person name="Moustafa A."/>
            <person name="Nehr Z."/>
            <person name="Nyvall Collen P."/>
            <person name="Panaud O."/>
            <person name="Partensky F."/>
            <person name="Poulain J."/>
            <person name="Rensing S.A."/>
            <person name="Rousvoal S."/>
            <person name="Samson G."/>
            <person name="Symeonidi A."/>
            <person name="Weissenbach J."/>
            <person name="Zambounis A."/>
            <person name="Wincker P."/>
            <person name="Boyen C."/>
        </authorList>
    </citation>
    <scope>NUCLEOTIDE SEQUENCE [LARGE SCALE GENOMIC DNA]</scope>
    <source>
        <strain evidence="3">cv. Stackhouse</strain>
    </source>
</reference>
<dbReference type="GO" id="GO:0043328">
    <property type="term" value="P:protein transport to vacuole involved in ubiquitin-dependent protein catabolic process via the multivesicular body sorting pathway"/>
    <property type="evidence" value="ECO:0007669"/>
    <property type="project" value="TreeGrafter"/>
</dbReference>
<organism evidence="2 3">
    <name type="scientific">Chondrus crispus</name>
    <name type="common">Carrageen Irish moss</name>
    <name type="synonym">Polymorpha crispa</name>
    <dbReference type="NCBI Taxonomy" id="2769"/>
    <lineage>
        <taxon>Eukaryota</taxon>
        <taxon>Rhodophyta</taxon>
        <taxon>Florideophyceae</taxon>
        <taxon>Rhodymeniophycidae</taxon>
        <taxon>Gigartinales</taxon>
        <taxon>Gigartinaceae</taxon>
        <taxon>Chondrus</taxon>
    </lineage>
</organism>
<dbReference type="FunFam" id="1.10.10.10:FF:000085">
    <property type="entry name" value="Vacuolar-sorting protein SNF8"/>
    <property type="match status" value="1"/>
</dbReference>
<dbReference type="OrthoDB" id="283883at2759"/>
<evidence type="ECO:0000313" key="2">
    <source>
        <dbReference type="EMBL" id="CDF33139.1"/>
    </source>
</evidence>
<sequence length="176" mass="19411">MCATIGVDPLTSKKGVWSDLLGVGDFYYELAVRIIEICVATRPINGGIMSLRELLPVLQTKRITYTEKISSDDVERAVAKLDVLGSGFKIMDVGNNRLVRSVPVELNPDHTKALTACGTKGYTNASELQRLTNWDAYRTRTTLQFLLQNEIAWLDAQSSEPTYWILGLVAGASSQT</sequence>
<dbReference type="EMBL" id="HG001635">
    <property type="protein sequence ID" value="CDF33139.1"/>
    <property type="molecule type" value="Genomic_DNA"/>
</dbReference>
<dbReference type="GeneID" id="17320657"/>
<dbReference type="SUPFAM" id="SSF46785">
    <property type="entry name" value="Winged helix' DNA-binding domain"/>
    <property type="match status" value="2"/>
</dbReference>
<dbReference type="InterPro" id="IPR040608">
    <property type="entry name" value="Snf8/Vps36"/>
</dbReference>
<dbReference type="PANTHER" id="PTHR12806:SF0">
    <property type="entry name" value="VACUOLAR-SORTING PROTEIN SNF8"/>
    <property type="match status" value="1"/>
</dbReference>
<dbReference type="Pfam" id="PF04157">
    <property type="entry name" value="EAP30"/>
    <property type="match status" value="1"/>
</dbReference>
<dbReference type="KEGG" id="ccp:CHC_T00008843001"/>
<proteinExistence type="inferred from homology"/>
<accession>R7Q541</accession>
<dbReference type="AlphaFoldDB" id="R7Q541"/>
<dbReference type="GO" id="GO:0000814">
    <property type="term" value="C:ESCRT II complex"/>
    <property type="evidence" value="ECO:0007669"/>
    <property type="project" value="InterPro"/>
</dbReference>
<dbReference type="Proteomes" id="UP000012073">
    <property type="component" value="Unassembled WGS sequence"/>
</dbReference>
<evidence type="ECO:0000313" key="3">
    <source>
        <dbReference type="Proteomes" id="UP000012073"/>
    </source>
</evidence>
<evidence type="ECO:0000256" key="1">
    <source>
        <dbReference type="ARBA" id="ARBA00009834"/>
    </source>
</evidence>
<dbReference type="OMA" id="QIVEVCM"/>
<gene>
    <name evidence="2" type="ORF">CHC_T00008843001</name>
</gene>
<dbReference type="Gene3D" id="1.10.10.10">
    <property type="entry name" value="Winged helix-like DNA-binding domain superfamily/Winged helix DNA-binding domain"/>
    <property type="match status" value="2"/>
</dbReference>
<keyword evidence="3" id="KW-1185">Reference proteome</keyword>
<dbReference type="Gramene" id="CDF33139">
    <property type="protein sequence ID" value="CDF33139"/>
    <property type="gene ID" value="CHC_T00008843001"/>
</dbReference>